<dbReference type="InterPro" id="IPR043472">
    <property type="entry name" value="Macro_dom-like"/>
</dbReference>
<dbReference type="AlphaFoldDB" id="A0A9W9LPQ0"/>
<protein>
    <recommendedName>
        <fullName evidence="2">Microbial-type PARG catalytic domain-containing protein</fullName>
    </recommendedName>
</protein>
<dbReference type="Pfam" id="PF10021">
    <property type="entry name" value="PARG_cat_microb"/>
    <property type="match status" value="1"/>
</dbReference>
<reference evidence="3" key="1">
    <citation type="submission" date="2022-11" db="EMBL/GenBank/DDBJ databases">
        <authorList>
            <person name="Petersen C."/>
        </authorList>
    </citation>
    <scope>NUCLEOTIDE SEQUENCE</scope>
    <source>
        <strain evidence="3">IBT 26290</strain>
    </source>
</reference>
<dbReference type="PANTHER" id="PTHR35596">
    <property type="entry name" value="DUF2263 DOMAIN-CONTAINING PROTEIN"/>
    <property type="match status" value="1"/>
</dbReference>
<dbReference type="PANTHER" id="PTHR35596:SF1">
    <property type="entry name" value="MICROBIAL-TYPE PARG CATALYTIC DOMAIN-CONTAINING PROTEIN"/>
    <property type="match status" value="1"/>
</dbReference>
<dbReference type="InterPro" id="IPR012664">
    <property type="entry name" value="CHP02452"/>
</dbReference>
<name>A0A9W9LPQ0_9EURO</name>
<proteinExistence type="predicted"/>
<dbReference type="InterPro" id="IPR019261">
    <property type="entry name" value="PARG_cat_microbial"/>
</dbReference>
<dbReference type="Proteomes" id="UP001149163">
    <property type="component" value="Unassembled WGS sequence"/>
</dbReference>
<comment type="caution">
    <text evidence="3">The sequence shown here is derived from an EMBL/GenBank/DDBJ whole genome shotgun (WGS) entry which is preliminary data.</text>
</comment>
<dbReference type="NCBIfam" id="TIGR02452">
    <property type="entry name" value="TIGR02452 family protein"/>
    <property type="match status" value="1"/>
</dbReference>
<gene>
    <name evidence="3" type="ORF">N7482_003844</name>
</gene>
<reference evidence="3" key="2">
    <citation type="journal article" date="2023" name="IMA Fungus">
        <title>Comparative genomic study of the Penicillium genus elucidates a diverse pangenome and 15 lateral gene transfer events.</title>
        <authorList>
            <person name="Petersen C."/>
            <person name="Sorensen T."/>
            <person name="Nielsen M.R."/>
            <person name="Sondergaard T.E."/>
            <person name="Sorensen J.L."/>
            <person name="Fitzpatrick D.A."/>
            <person name="Frisvad J.C."/>
            <person name="Nielsen K.L."/>
        </authorList>
    </citation>
    <scope>NUCLEOTIDE SEQUENCE</scope>
    <source>
        <strain evidence="3">IBT 26290</strain>
    </source>
</reference>
<dbReference type="GeneID" id="81425145"/>
<evidence type="ECO:0000259" key="2">
    <source>
        <dbReference type="Pfam" id="PF10021"/>
    </source>
</evidence>
<evidence type="ECO:0000313" key="4">
    <source>
        <dbReference type="Proteomes" id="UP001149163"/>
    </source>
</evidence>
<dbReference type="RefSeq" id="XP_056544711.1">
    <property type="nucleotide sequence ID" value="XM_056685969.1"/>
</dbReference>
<keyword evidence="4" id="KW-1185">Reference proteome</keyword>
<evidence type="ECO:0000313" key="3">
    <source>
        <dbReference type="EMBL" id="KAJ5168250.1"/>
    </source>
</evidence>
<dbReference type="EMBL" id="JAPQKN010000002">
    <property type="protein sequence ID" value="KAJ5168250.1"/>
    <property type="molecule type" value="Genomic_DNA"/>
</dbReference>
<feature type="region of interest" description="Disordered" evidence="1">
    <location>
        <begin position="1"/>
        <end position="72"/>
    </location>
</feature>
<accession>A0A9W9LPQ0</accession>
<sequence length="330" mass="37422">MAGVGRKEQPQSSPDITALDLRTDNHHATAIESGEDVTTQSRSESREETITARVSRGRGRRPNYREGSRQKAEAAVRLQVSKDTLKALPAILDAAKDRSLRQSDKFKHEDFSALQTDRSSYPDFLNTQVKVVNKDTLDTALALDTAGDIMETKDRGPVCVLNFANAFTRGGGWLKGSRAQEEQICYRSSLIESLHARFYPMQPKEFIYSSEVIIFRENEAKGYSWMWTEKPDILPIVSVISLAAKQDPPLDETEKKYENPSQRIIMESHMRTILRVAAENLHRRLVLGALGVLREKEFKGWFETIVFAVLDWPKGVNFPTFRDALHNLQI</sequence>
<dbReference type="Gene3D" id="3.40.220.10">
    <property type="entry name" value="Leucine Aminopeptidase, subunit E, domain 1"/>
    <property type="match status" value="1"/>
</dbReference>
<feature type="compositionally biased region" description="Basic and acidic residues" evidence="1">
    <location>
        <begin position="63"/>
        <end position="72"/>
    </location>
</feature>
<organism evidence="3 4">
    <name type="scientific">Penicillium canariense</name>
    <dbReference type="NCBI Taxonomy" id="189055"/>
    <lineage>
        <taxon>Eukaryota</taxon>
        <taxon>Fungi</taxon>
        <taxon>Dikarya</taxon>
        <taxon>Ascomycota</taxon>
        <taxon>Pezizomycotina</taxon>
        <taxon>Eurotiomycetes</taxon>
        <taxon>Eurotiomycetidae</taxon>
        <taxon>Eurotiales</taxon>
        <taxon>Aspergillaceae</taxon>
        <taxon>Penicillium</taxon>
    </lineage>
</organism>
<dbReference type="OrthoDB" id="9985428at2759"/>
<evidence type="ECO:0000256" key="1">
    <source>
        <dbReference type="SAM" id="MobiDB-lite"/>
    </source>
</evidence>
<feature type="domain" description="Microbial-type PARG catalytic" evidence="2">
    <location>
        <begin position="124"/>
        <end position="217"/>
    </location>
</feature>